<evidence type="ECO:0000259" key="2">
    <source>
        <dbReference type="PROSITE" id="PS50090"/>
    </source>
</evidence>
<feature type="compositionally biased region" description="Pro residues" evidence="1">
    <location>
        <begin position="179"/>
        <end position="193"/>
    </location>
</feature>
<evidence type="ECO:0000313" key="4">
    <source>
        <dbReference type="EMBL" id="PXF48004.1"/>
    </source>
</evidence>
<feature type="compositionally biased region" description="Polar residues" evidence="1">
    <location>
        <begin position="266"/>
        <end position="276"/>
    </location>
</feature>
<feature type="compositionally biased region" description="Basic and acidic residues" evidence="1">
    <location>
        <begin position="664"/>
        <end position="687"/>
    </location>
</feature>
<dbReference type="InterPro" id="IPR001005">
    <property type="entry name" value="SANT/Myb"/>
</dbReference>
<dbReference type="SMART" id="SM00717">
    <property type="entry name" value="SANT"/>
    <property type="match status" value="1"/>
</dbReference>
<comment type="caution">
    <text evidence="4">The sequence shown here is derived from an EMBL/GenBank/DDBJ whole genome shotgun (WGS) entry which is preliminary data.</text>
</comment>
<feature type="region of interest" description="Disordered" evidence="1">
    <location>
        <begin position="866"/>
        <end position="895"/>
    </location>
</feature>
<dbReference type="SUPFAM" id="SSF46689">
    <property type="entry name" value="Homeodomain-like"/>
    <property type="match status" value="1"/>
</dbReference>
<feature type="compositionally biased region" description="Polar residues" evidence="1">
    <location>
        <begin position="15"/>
        <end position="24"/>
    </location>
</feature>
<feature type="compositionally biased region" description="Basic and acidic residues" evidence="1">
    <location>
        <begin position="582"/>
        <end position="622"/>
    </location>
</feature>
<feature type="compositionally biased region" description="Basic and acidic residues" evidence="1">
    <location>
        <begin position="734"/>
        <end position="744"/>
    </location>
</feature>
<evidence type="ECO:0000256" key="1">
    <source>
        <dbReference type="SAM" id="MobiDB-lite"/>
    </source>
</evidence>
<feature type="compositionally biased region" description="Basic and acidic residues" evidence="1">
    <location>
        <begin position="795"/>
        <end position="804"/>
    </location>
</feature>
<feature type="region of interest" description="Disordered" evidence="1">
    <location>
        <begin position="837"/>
        <end position="856"/>
    </location>
</feature>
<evidence type="ECO:0000259" key="3">
    <source>
        <dbReference type="PROSITE" id="PS51294"/>
    </source>
</evidence>
<feature type="compositionally biased region" description="Basic and acidic residues" evidence="1">
    <location>
        <begin position="1152"/>
        <end position="1173"/>
    </location>
</feature>
<keyword evidence="5" id="KW-1185">Reference proteome</keyword>
<feature type="region of interest" description="Disordered" evidence="1">
    <location>
        <begin position="1142"/>
        <end position="1182"/>
    </location>
</feature>
<feature type="compositionally biased region" description="Pro residues" evidence="1">
    <location>
        <begin position="27"/>
        <end position="40"/>
    </location>
</feature>
<dbReference type="PROSITE" id="PS51294">
    <property type="entry name" value="HTH_MYB"/>
    <property type="match status" value="1"/>
</dbReference>
<feature type="region of interest" description="Disordered" evidence="1">
    <location>
        <begin position="417"/>
        <end position="748"/>
    </location>
</feature>
<reference evidence="4 5" key="1">
    <citation type="journal article" date="2018" name="Mol. Biol. Evol.">
        <title>Analysis of the draft genome of the red seaweed Gracilariopsis chorda provides insights into genome size evolution in Rhodophyta.</title>
        <authorList>
            <person name="Lee J."/>
            <person name="Yang E.C."/>
            <person name="Graf L."/>
            <person name="Yang J.H."/>
            <person name="Qiu H."/>
            <person name="Zel Zion U."/>
            <person name="Chan C.X."/>
            <person name="Stephens T.G."/>
            <person name="Weber A.P.M."/>
            <person name="Boo G.H."/>
            <person name="Boo S.M."/>
            <person name="Kim K.M."/>
            <person name="Shin Y."/>
            <person name="Jung M."/>
            <person name="Lee S.J."/>
            <person name="Yim H.S."/>
            <person name="Lee J.H."/>
            <person name="Bhattacharya D."/>
            <person name="Yoon H.S."/>
        </authorList>
    </citation>
    <scope>NUCLEOTIDE SEQUENCE [LARGE SCALE GENOMIC DNA]</scope>
    <source>
        <strain evidence="4 5">SKKU-2015</strain>
        <tissue evidence="4">Whole body</tissue>
    </source>
</reference>
<feature type="compositionally biased region" description="Polar residues" evidence="1">
    <location>
        <begin position="212"/>
        <end position="227"/>
    </location>
</feature>
<dbReference type="OrthoDB" id="608866at2759"/>
<name>A0A2V3J0U8_9FLOR</name>
<dbReference type="InterPro" id="IPR009057">
    <property type="entry name" value="Homeodomain-like_sf"/>
</dbReference>
<feature type="compositionally biased region" description="Acidic residues" evidence="1">
    <location>
        <begin position="688"/>
        <end position="698"/>
    </location>
</feature>
<proteinExistence type="predicted"/>
<feature type="region of interest" description="Disordered" evidence="1">
    <location>
        <begin position="1089"/>
        <end position="1117"/>
    </location>
</feature>
<feature type="region of interest" description="Disordered" evidence="1">
    <location>
        <begin position="1012"/>
        <end position="1035"/>
    </location>
</feature>
<dbReference type="Proteomes" id="UP000247409">
    <property type="component" value="Unassembled WGS sequence"/>
</dbReference>
<dbReference type="InterPro" id="IPR017930">
    <property type="entry name" value="Myb_dom"/>
</dbReference>
<feature type="compositionally biased region" description="Basic and acidic residues" evidence="1">
    <location>
        <begin position="466"/>
        <end position="482"/>
    </location>
</feature>
<feature type="compositionally biased region" description="Basic and acidic residues" evidence="1">
    <location>
        <begin position="838"/>
        <end position="850"/>
    </location>
</feature>
<dbReference type="EMBL" id="NBIV01000017">
    <property type="protein sequence ID" value="PXF48004.1"/>
    <property type="molecule type" value="Genomic_DNA"/>
</dbReference>
<dbReference type="PANTHER" id="PTHR46993">
    <property type="entry name" value="MYB TRANSCRIPTION FACTOR"/>
    <property type="match status" value="1"/>
</dbReference>
<protein>
    <submittedName>
        <fullName evidence="4">Telomere repeat-binding factor 5</fullName>
    </submittedName>
</protein>
<sequence>MSASALPPEARSADHSVSATPQLTPQQPKPEPSPAPPNRSPPLSRSRKCSSANHTARGQSISLARRAAAVAKKKREHARAQFERQGLGTGIDNVLRNYVSANASTRPNVSQNKSRRHKRIKWTEGEVQALRSGVQKHGEGRWAVILRENADRFHPVRISVDLKDKWRNLSKSNKISMPRPAPNAPTQSAPPPIAAAAPPSTSSLRPSARSTIASWSEPASTPVQSSQLHHKPAFRALPGIAASHQLHQQSPQANFISPKVSLPHVANQTPDVSSTRLVPRPHRSDNLPQFHYPSVSRALPDPFDGLQTSGASAVNINTSSQLGSHSATEPKVAALVNPQSVSALVRRSQDENHFTRHQDALRPTHARTSISVDVGIRQSHRPTGVMHHTPSSNSIPPARSQPYASVAQLYTPGSVVTTGSQQVVPGPVSRSYGIHHNGSTRAPKPSATPFSPSVVHHQPATQPLESETHHFRPVHEAKEPASDPHQTGQSLAHHEESNHGLGSRFRPYGPAVQRNLPRRDSNASRPLRLKPEVLPTHSGQEDSHSENPSKLRERDDVTSARIHSQNIIGQSDDNSMHHLRPIHSDNRFGQEPREELNTHIRVTAPEDRFVPDQHESGEELPHRRSSHSGSRFDRDDDEDVQDDLEHSSGNIHLGIDGQQQELVRTGEGEDIHNEDSMRHVEVPREVLDNDEEDPTEDDIDRRPHTDPNHPNLFHGSDDEDDDQLAPPHPFGLVNHEDPNDDVPRVDSQQQPVNALGLTDGQQENAMGLHVRIIEDTSSGDYGTDRNRDQISSTAEPDHEEDRPHFGSLARNESGKGSQCSDTVENDSHRNLVAKRKERVATNEYQHHSKDIQTGQTVVRSIGGARFGRHSQSDNCSSAHGSEQRSRDVGPAGRTVSALVGGSVNHVRHIIGGVSQLSSDARDGELNDESQDFSACAMQSNDSDLGPQKSQLGAEAHLDEAGEANESQRMMDGRAVSITTRPGSARSYGFIQRSHRDSRLFGRVHNAAGDMAEVSEELSPHSRDLSGNASGSDTSREIIPLVNPASTFQVTRIKSSVPGRDKPSNGSCYAFDRDQALGHSIYSGVGIGRVSDATEGRGVGGHQRYGDEGKEESEGRHRVEDVASVANLLNPDCLDQSTYANAHKRSHAMGVRRRGETEEGSRRMDVIGRDEGPVKRAKTGNGG</sequence>
<feature type="compositionally biased region" description="Polar residues" evidence="1">
    <location>
        <begin position="561"/>
        <end position="573"/>
    </location>
</feature>
<accession>A0A2V3J0U8</accession>
<feature type="domain" description="HTH myb-type" evidence="3">
    <location>
        <begin position="114"/>
        <end position="174"/>
    </location>
</feature>
<dbReference type="AlphaFoldDB" id="A0A2V3J0U8"/>
<feature type="domain" description="Myb-like" evidence="2">
    <location>
        <begin position="114"/>
        <end position="170"/>
    </location>
</feature>
<feature type="region of interest" description="Disordered" evidence="1">
    <location>
        <begin position="172"/>
        <end position="229"/>
    </location>
</feature>
<evidence type="ECO:0000313" key="5">
    <source>
        <dbReference type="Proteomes" id="UP000247409"/>
    </source>
</evidence>
<dbReference type="Gene3D" id="1.10.246.220">
    <property type="match status" value="1"/>
</dbReference>
<feature type="compositionally biased region" description="Basic and acidic residues" evidence="1">
    <location>
        <begin position="1103"/>
        <end position="1117"/>
    </location>
</feature>
<dbReference type="PANTHER" id="PTHR46993:SF6">
    <property type="entry name" value="MYB TRANSCRIPTION FACTOR"/>
    <property type="match status" value="1"/>
</dbReference>
<feature type="compositionally biased region" description="Polar residues" evidence="1">
    <location>
        <begin position="49"/>
        <end position="62"/>
    </location>
</feature>
<feature type="compositionally biased region" description="Low complexity" evidence="1">
    <location>
        <begin position="194"/>
        <end position="211"/>
    </location>
</feature>
<feature type="compositionally biased region" description="Basic and acidic residues" evidence="1">
    <location>
        <begin position="539"/>
        <end position="558"/>
    </location>
</feature>
<dbReference type="CDD" id="cd11660">
    <property type="entry name" value="SANT_TRF"/>
    <property type="match status" value="1"/>
</dbReference>
<feature type="region of interest" description="Disordered" evidence="1">
    <location>
        <begin position="775"/>
        <end position="831"/>
    </location>
</feature>
<feature type="region of interest" description="Disordered" evidence="1">
    <location>
        <begin position="1"/>
        <end position="63"/>
    </location>
</feature>
<organism evidence="4 5">
    <name type="scientific">Gracilariopsis chorda</name>
    <dbReference type="NCBI Taxonomy" id="448386"/>
    <lineage>
        <taxon>Eukaryota</taxon>
        <taxon>Rhodophyta</taxon>
        <taxon>Florideophyceae</taxon>
        <taxon>Rhodymeniophycidae</taxon>
        <taxon>Gracilariales</taxon>
        <taxon>Gracilariaceae</taxon>
        <taxon>Gracilariopsis</taxon>
    </lineage>
</organism>
<feature type="region of interest" description="Disordered" evidence="1">
    <location>
        <begin position="266"/>
        <end position="286"/>
    </location>
</feature>
<dbReference type="PROSITE" id="PS50090">
    <property type="entry name" value="MYB_LIKE"/>
    <property type="match status" value="1"/>
</dbReference>
<gene>
    <name evidence="4" type="ORF">BWQ96_02195</name>
</gene>
<feature type="compositionally biased region" description="Basic residues" evidence="1">
    <location>
        <begin position="1142"/>
        <end position="1151"/>
    </location>
</feature>